<reference evidence="1" key="1">
    <citation type="journal article" date="2019" name="bioRxiv">
        <title>The Genome of the Zebra Mussel, Dreissena polymorpha: A Resource for Invasive Species Research.</title>
        <authorList>
            <person name="McCartney M.A."/>
            <person name="Auch B."/>
            <person name="Kono T."/>
            <person name="Mallez S."/>
            <person name="Zhang Y."/>
            <person name="Obille A."/>
            <person name="Becker A."/>
            <person name="Abrahante J.E."/>
            <person name="Garbe J."/>
            <person name="Badalamenti J.P."/>
            <person name="Herman A."/>
            <person name="Mangelson H."/>
            <person name="Liachko I."/>
            <person name="Sullivan S."/>
            <person name="Sone E.D."/>
            <person name="Koren S."/>
            <person name="Silverstein K.A.T."/>
            <person name="Beckman K.B."/>
            <person name="Gohl D.M."/>
        </authorList>
    </citation>
    <scope>NUCLEOTIDE SEQUENCE</scope>
    <source>
        <strain evidence="1">Duluth1</strain>
        <tissue evidence="1">Whole animal</tissue>
    </source>
</reference>
<sequence>MQLNKLISLRAALRRRIAKQFEKLEEISSTSESQKLLDIIQEKTHTIRGLNEKIIKHADLGDLETELFDSEEYSIELELKIHRYQEKIKTLNETTFEQKDANQNHFTTASNRVVSRPMKSNVKPLICPFCSEYHQPQVCNKIKDIHQRIDIVKSKRLCFNCLNHHKVSDCKYKFRCRHCKGKHHSSICTKKTTPASSMNPEAIPFKSAMTNSAI</sequence>
<reference evidence="1" key="2">
    <citation type="submission" date="2020-11" db="EMBL/GenBank/DDBJ databases">
        <authorList>
            <person name="McCartney M.A."/>
            <person name="Auch B."/>
            <person name="Kono T."/>
            <person name="Mallez S."/>
            <person name="Becker A."/>
            <person name="Gohl D.M."/>
            <person name="Silverstein K.A.T."/>
            <person name="Koren S."/>
            <person name="Bechman K.B."/>
            <person name="Herman A."/>
            <person name="Abrahante J.E."/>
            <person name="Garbe J."/>
        </authorList>
    </citation>
    <scope>NUCLEOTIDE SEQUENCE</scope>
    <source>
        <strain evidence="1">Duluth1</strain>
        <tissue evidence="1">Whole animal</tissue>
    </source>
</reference>
<comment type="caution">
    <text evidence="1">The sequence shown here is derived from an EMBL/GenBank/DDBJ whole genome shotgun (WGS) entry which is preliminary data.</text>
</comment>
<gene>
    <name evidence="1" type="ORF">DPMN_039774</name>
</gene>
<evidence type="ECO:0000313" key="2">
    <source>
        <dbReference type="Proteomes" id="UP000828390"/>
    </source>
</evidence>
<protein>
    <submittedName>
        <fullName evidence="1">Uncharacterized protein</fullName>
    </submittedName>
</protein>
<proteinExistence type="predicted"/>
<dbReference type="EMBL" id="JAIWYP010000011">
    <property type="protein sequence ID" value="KAH3733348.1"/>
    <property type="molecule type" value="Genomic_DNA"/>
</dbReference>
<accession>A0A9D4CTU6</accession>
<evidence type="ECO:0000313" key="1">
    <source>
        <dbReference type="EMBL" id="KAH3733348.1"/>
    </source>
</evidence>
<organism evidence="1 2">
    <name type="scientific">Dreissena polymorpha</name>
    <name type="common">Zebra mussel</name>
    <name type="synonym">Mytilus polymorpha</name>
    <dbReference type="NCBI Taxonomy" id="45954"/>
    <lineage>
        <taxon>Eukaryota</taxon>
        <taxon>Metazoa</taxon>
        <taxon>Spiralia</taxon>
        <taxon>Lophotrochozoa</taxon>
        <taxon>Mollusca</taxon>
        <taxon>Bivalvia</taxon>
        <taxon>Autobranchia</taxon>
        <taxon>Heteroconchia</taxon>
        <taxon>Euheterodonta</taxon>
        <taxon>Imparidentia</taxon>
        <taxon>Neoheterodontei</taxon>
        <taxon>Myida</taxon>
        <taxon>Dreissenoidea</taxon>
        <taxon>Dreissenidae</taxon>
        <taxon>Dreissena</taxon>
    </lineage>
</organism>
<keyword evidence="2" id="KW-1185">Reference proteome</keyword>
<name>A0A9D4CTU6_DREPO</name>
<dbReference type="Proteomes" id="UP000828390">
    <property type="component" value="Unassembled WGS sequence"/>
</dbReference>
<dbReference type="AlphaFoldDB" id="A0A9D4CTU6"/>